<dbReference type="SUPFAM" id="SSF48576">
    <property type="entry name" value="Terpenoid synthases"/>
    <property type="match status" value="1"/>
</dbReference>
<evidence type="ECO:0000313" key="1">
    <source>
        <dbReference type="EMBL" id="KAG2262297.1"/>
    </source>
</evidence>
<keyword evidence="2" id="KW-1185">Reference proteome</keyword>
<proteinExistence type="predicted"/>
<organism evidence="1 2">
    <name type="scientific">Brassica carinata</name>
    <name type="common">Ethiopian mustard</name>
    <name type="synonym">Abyssinian cabbage</name>
    <dbReference type="NCBI Taxonomy" id="52824"/>
    <lineage>
        <taxon>Eukaryota</taxon>
        <taxon>Viridiplantae</taxon>
        <taxon>Streptophyta</taxon>
        <taxon>Embryophyta</taxon>
        <taxon>Tracheophyta</taxon>
        <taxon>Spermatophyta</taxon>
        <taxon>Magnoliopsida</taxon>
        <taxon>eudicotyledons</taxon>
        <taxon>Gunneridae</taxon>
        <taxon>Pentapetalae</taxon>
        <taxon>rosids</taxon>
        <taxon>malvids</taxon>
        <taxon>Brassicales</taxon>
        <taxon>Brassicaceae</taxon>
        <taxon>Brassiceae</taxon>
        <taxon>Brassica</taxon>
    </lineage>
</organism>
<dbReference type="Proteomes" id="UP000886595">
    <property type="component" value="Unassembled WGS sequence"/>
</dbReference>
<dbReference type="EMBL" id="JAAMPC010000014">
    <property type="protein sequence ID" value="KAG2262297.1"/>
    <property type="molecule type" value="Genomic_DNA"/>
</dbReference>
<dbReference type="AlphaFoldDB" id="A0A8X7Q369"/>
<accession>A0A8X7Q369</accession>
<dbReference type="OrthoDB" id="10252354at2759"/>
<comment type="caution">
    <text evidence="1">The sequence shown here is derived from an EMBL/GenBank/DDBJ whole genome shotgun (WGS) entry which is preliminary data.</text>
</comment>
<sequence>MYGSGSNSLRSAFSYCVQQVCNYDYHHYLCLFEVPLQMQMDDILESIKELKRYAEDTVSTLLYNTLQVGRISSTAANHTASHIGKASGLNLELAEKHGLLVKQVGRSGILLDIDSREGLCYVVFEIASVPNVHLLKARELAQKVHAEAKPVLLHSVPVQVLLDSSSA</sequence>
<gene>
    <name evidence="1" type="ORF">Bca52824_069376</name>
</gene>
<reference evidence="1 2" key="1">
    <citation type="submission" date="2020-02" db="EMBL/GenBank/DDBJ databases">
        <authorList>
            <person name="Ma Q."/>
            <person name="Huang Y."/>
            <person name="Song X."/>
            <person name="Pei D."/>
        </authorList>
    </citation>
    <scope>NUCLEOTIDE SEQUENCE [LARGE SCALE GENOMIC DNA]</scope>
    <source>
        <strain evidence="1">Sxm20200214</strain>
        <tissue evidence="1">Leaf</tissue>
    </source>
</reference>
<protein>
    <submittedName>
        <fullName evidence="1">Uncharacterized protein</fullName>
    </submittedName>
</protein>
<dbReference type="InterPro" id="IPR008949">
    <property type="entry name" value="Isoprenoid_synthase_dom_sf"/>
</dbReference>
<name>A0A8X7Q369_BRACI</name>
<evidence type="ECO:0000313" key="2">
    <source>
        <dbReference type="Proteomes" id="UP000886595"/>
    </source>
</evidence>